<keyword evidence="8 12" id="KW-0472">Membrane</keyword>
<evidence type="ECO:0000256" key="4">
    <source>
        <dbReference type="ARBA" id="ARBA00022692"/>
    </source>
</evidence>
<evidence type="ECO:0000256" key="2">
    <source>
        <dbReference type="ARBA" id="ARBA00022448"/>
    </source>
</evidence>
<comment type="similarity">
    <text evidence="11">Belongs to the amiloride-sensitive sodium channel (TC 1.A.6) family.</text>
</comment>
<evidence type="ECO:0000313" key="14">
    <source>
        <dbReference type="Proteomes" id="UP000008909"/>
    </source>
</evidence>
<evidence type="ECO:0000256" key="12">
    <source>
        <dbReference type="SAM" id="Phobius"/>
    </source>
</evidence>
<keyword evidence="4 11" id="KW-0812">Transmembrane</keyword>
<sequence>MELRVPPRLQSRDTEEFLPVARVNAKQDETSAKIQTSVLPYYIARHRKMADSCFAHARGKEHGLKHIDIRKGILALFWIVIFFIVMSILFTMISDLIIAYVAMPVATQIKAEQQSLRFPDVTICTKVPFYVAADEDKLTNRSDSDSLDEILIEMRRAIVNKMRDSAVKITEDGVTGALLIQMVSRQGNSDEISLVTDNRFSSCANSHRMDIPFFVLSAHQTN</sequence>
<evidence type="ECO:0000256" key="8">
    <source>
        <dbReference type="ARBA" id="ARBA00023136"/>
    </source>
</evidence>
<evidence type="ECO:0000256" key="11">
    <source>
        <dbReference type="RuleBase" id="RU000679"/>
    </source>
</evidence>
<dbReference type="GO" id="GO:0016020">
    <property type="term" value="C:membrane"/>
    <property type="evidence" value="ECO:0007669"/>
    <property type="project" value="UniProtKB-SubCell"/>
</dbReference>
<keyword evidence="6" id="KW-0915">Sodium</keyword>
<evidence type="ECO:0000256" key="10">
    <source>
        <dbReference type="ARBA" id="ARBA00023303"/>
    </source>
</evidence>
<evidence type="ECO:0000256" key="6">
    <source>
        <dbReference type="ARBA" id="ARBA00023053"/>
    </source>
</evidence>
<keyword evidence="3 11" id="KW-0894">Sodium channel</keyword>
<keyword evidence="7 11" id="KW-0406">Ion transport</keyword>
<dbReference type="AlphaFoldDB" id="G7YVG2"/>
<gene>
    <name evidence="13" type="ORF">CLF_111863</name>
</gene>
<evidence type="ECO:0000256" key="3">
    <source>
        <dbReference type="ARBA" id="ARBA00022461"/>
    </source>
</evidence>
<evidence type="ECO:0000256" key="7">
    <source>
        <dbReference type="ARBA" id="ARBA00023065"/>
    </source>
</evidence>
<dbReference type="Proteomes" id="UP000008909">
    <property type="component" value="Unassembled WGS sequence"/>
</dbReference>
<dbReference type="EMBL" id="DF144456">
    <property type="protein sequence ID" value="GAA56942.1"/>
    <property type="molecule type" value="Genomic_DNA"/>
</dbReference>
<dbReference type="Pfam" id="PF00858">
    <property type="entry name" value="ASC"/>
    <property type="match status" value="1"/>
</dbReference>
<accession>G7YVG2</accession>
<proteinExistence type="inferred from homology"/>
<protein>
    <submittedName>
        <fullName evidence="13">Uncharacterized protein</fullName>
    </submittedName>
</protein>
<evidence type="ECO:0000256" key="9">
    <source>
        <dbReference type="ARBA" id="ARBA00023201"/>
    </source>
</evidence>
<keyword evidence="5 12" id="KW-1133">Transmembrane helix</keyword>
<keyword evidence="2 11" id="KW-0813">Transport</keyword>
<comment type="subcellular location">
    <subcellularLocation>
        <location evidence="1">Membrane</location>
        <topology evidence="1">Multi-pass membrane protein</topology>
    </subcellularLocation>
</comment>
<organism evidence="13 14">
    <name type="scientific">Clonorchis sinensis</name>
    <name type="common">Chinese liver fluke</name>
    <dbReference type="NCBI Taxonomy" id="79923"/>
    <lineage>
        <taxon>Eukaryota</taxon>
        <taxon>Metazoa</taxon>
        <taxon>Spiralia</taxon>
        <taxon>Lophotrochozoa</taxon>
        <taxon>Platyhelminthes</taxon>
        <taxon>Trematoda</taxon>
        <taxon>Digenea</taxon>
        <taxon>Opisthorchiida</taxon>
        <taxon>Opisthorchiata</taxon>
        <taxon>Opisthorchiidae</taxon>
        <taxon>Clonorchis</taxon>
    </lineage>
</organism>
<dbReference type="GO" id="GO:0005272">
    <property type="term" value="F:sodium channel activity"/>
    <property type="evidence" value="ECO:0007669"/>
    <property type="project" value="UniProtKB-KW"/>
</dbReference>
<keyword evidence="9 11" id="KW-0739">Sodium transport</keyword>
<reference evidence="13" key="1">
    <citation type="journal article" date="2011" name="Genome Biol.">
        <title>The draft genome of the carcinogenic human liver fluke Clonorchis sinensis.</title>
        <authorList>
            <person name="Wang X."/>
            <person name="Chen W."/>
            <person name="Huang Y."/>
            <person name="Sun J."/>
            <person name="Men J."/>
            <person name="Liu H."/>
            <person name="Luo F."/>
            <person name="Guo L."/>
            <person name="Lv X."/>
            <person name="Deng C."/>
            <person name="Zhou C."/>
            <person name="Fan Y."/>
            <person name="Li X."/>
            <person name="Huang L."/>
            <person name="Hu Y."/>
            <person name="Liang C."/>
            <person name="Hu X."/>
            <person name="Xu J."/>
            <person name="Yu X."/>
        </authorList>
    </citation>
    <scope>NUCLEOTIDE SEQUENCE [LARGE SCALE GENOMIC DNA]</scope>
    <source>
        <strain evidence="13">Henan</strain>
    </source>
</reference>
<keyword evidence="14" id="KW-1185">Reference proteome</keyword>
<name>G7YVG2_CLOSI</name>
<evidence type="ECO:0000256" key="1">
    <source>
        <dbReference type="ARBA" id="ARBA00004141"/>
    </source>
</evidence>
<keyword evidence="10 11" id="KW-0407">Ion channel</keyword>
<feature type="transmembrane region" description="Helical" evidence="12">
    <location>
        <begin position="73"/>
        <end position="103"/>
    </location>
</feature>
<evidence type="ECO:0000256" key="5">
    <source>
        <dbReference type="ARBA" id="ARBA00022989"/>
    </source>
</evidence>
<reference key="2">
    <citation type="submission" date="2011-10" db="EMBL/GenBank/DDBJ databases">
        <title>The genome and transcriptome sequence of Clonorchis sinensis provide insights into the carcinogenic liver fluke.</title>
        <authorList>
            <person name="Wang X."/>
            <person name="Huang Y."/>
            <person name="Chen W."/>
            <person name="Liu H."/>
            <person name="Guo L."/>
            <person name="Chen Y."/>
            <person name="Luo F."/>
            <person name="Zhou W."/>
            <person name="Sun J."/>
            <person name="Mao Q."/>
            <person name="Liang P."/>
            <person name="Zhou C."/>
            <person name="Tian Y."/>
            <person name="Men J."/>
            <person name="Lv X."/>
            <person name="Huang L."/>
            <person name="Zhou J."/>
            <person name="Hu Y."/>
            <person name="Li R."/>
            <person name="Zhang F."/>
            <person name="Lei H."/>
            <person name="Li X."/>
            <person name="Hu X."/>
            <person name="Liang C."/>
            <person name="Xu J."/>
            <person name="Wu Z."/>
            <person name="Yu X."/>
        </authorList>
    </citation>
    <scope>NUCLEOTIDE SEQUENCE</scope>
    <source>
        <strain>Henan</strain>
    </source>
</reference>
<dbReference type="InterPro" id="IPR001873">
    <property type="entry name" value="ENaC"/>
</dbReference>
<evidence type="ECO:0000313" key="13">
    <source>
        <dbReference type="EMBL" id="GAA56942.1"/>
    </source>
</evidence>